<reference evidence="3" key="2">
    <citation type="submission" date="2015-01" db="EMBL/GenBank/DDBJ databases">
        <title>Evolutionary Origins and Diversification of the Mycorrhizal Mutualists.</title>
        <authorList>
            <consortium name="DOE Joint Genome Institute"/>
            <consortium name="Mycorrhizal Genomics Consortium"/>
            <person name="Kohler A."/>
            <person name="Kuo A."/>
            <person name="Nagy L.G."/>
            <person name="Floudas D."/>
            <person name="Copeland A."/>
            <person name="Barry K.W."/>
            <person name="Cichocki N."/>
            <person name="Veneault-Fourrey C."/>
            <person name="LaButti K."/>
            <person name="Lindquist E.A."/>
            <person name="Lipzen A."/>
            <person name="Lundell T."/>
            <person name="Morin E."/>
            <person name="Murat C."/>
            <person name="Riley R."/>
            <person name="Ohm R."/>
            <person name="Sun H."/>
            <person name="Tunlid A."/>
            <person name="Henrissat B."/>
            <person name="Grigoriev I.V."/>
            <person name="Hibbett D.S."/>
            <person name="Martin F."/>
        </authorList>
    </citation>
    <scope>NUCLEOTIDE SEQUENCE [LARGE SCALE GENOMIC DNA]</scope>
    <source>
        <strain evidence="3">Ve08.2h10</strain>
    </source>
</reference>
<accession>A0A0D0DMZ8</accession>
<gene>
    <name evidence="2" type="ORF">PAXRUDRAFT_821918</name>
</gene>
<dbReference type="EMBL" id="KN824839">
    <property type="protein sequence ID" value="KIL00213.1"/>
    <property type="molecule type" value="Genomic_DNA"/>
</dbReference>
<keyword evidence="3" id="KW-1185">Reference proteome</keyword>
<organism evidence="2 3">
    <name type="scientific">Paxillus rubicundulus Ve08.2h10</name>
    <dbReference type="NCBI Taxonomy" id="930991"/>
    <lineage>
        <taxon>Eukaryota</taxon>
        <taxon>Fungi</taxon>
        <taxon>Dikarya</taxon>
        <taxon>Basidiomycota</taxon>
        <taxon>Agaricomycotina</taxon>
        <taxon>Agaricomycetes</taxon>
        <taxon>Agaricomycetidae</taxon>
        <taxon>Boletales</taxon>
        <taxon>Paxilineae</taxon>
        <taxon>Paxillaceae</taxon>
        <taxon>Paxillus</taxon>
    </lineage>
</organism>
<protein>
    <submittedName>
        <fullName evidence="2">Uncharacterized protein</fullName>
    </submittedName>
</protein>
<sequence>MEKKRAARSDVTRKGSNAMLPASWPNSRSVWSRSQVCKPCKQMGAPSRHLE</sequence>
<proteinExistence type="predicted"/>
<feature type="region of interest" description="Disordered" evidence="1">
    <location>
        <begin position="1"/>
        <end position="28"/>
    </location>
</feature>
<dbReference type="HOGENOM" id="CLU_3107040_0_0_1"/>
<name>A0A0D0DMZ8_9AGAM</name>
<dbReference type="Proteomes" id="UP000054538">
    <property type="component" value="Unassembled WGS sequence"/>
</dbReference>
<evidence type="ECO:0000313" key="2">
    <source>
        <dbReference type="EMBL" id="KIL00213.1"/>
    </source>
</evidence>
<evidence type="ECO:0000256" key="1">
    <source>
        <dbReference type="SAM" id="MobiDB-lite"/>
    </source>
</evidence>
<dbReference type="InParanoid" id="A0A0D0DMZ8"/>
<reference evidence="2 3" key="1">
    <citation type="submission" date="2014-04" db="EMBL/GenBank/DDBJ databases">
        <authorList>
            <consortium name="DOE Joint Genome Institute"/>
            <person name="Kuo A."/>
            <person name="Kohler A."/>
            <person name="Jargeat P."/>
            <person name="Nagy L.G."/>
            <person name="Floudas D."/>
            <person name="Copeland A."/>
            <person name="Barry K.W."/>
            <person name="Cichocki N."/>
            <person name="Veneault-Fourrey C."/>
            <person name="LaButti K."/>
            <person name="Lindquist E.A."/>
            <person name="Lipzen A."/>
            <person name="Lundell T."/>
            <person name="Morin E."/>
            <person name="Murat C."/>
            <person name="Sun H."/>
            <person name="Tunlid A."/>
            <person name="Henrissat B."/>
            <person name="Grigoriev I.V."/>
            <person name="Hibbett D.S."/>
            <person name="Martin F."/>
            <person name="Nordberg H.P."/>
            <person name="Cantor M.N."/>
            <person name="Hua S.X."/>
        </authorList>
    </citation>
    <scope>NUCLEOTIDE SEQUENCE [LARGE SCALE GENOMIC DNA]</scope>
    <source>
        <strain evidence="2 3">Ve08.2h10</strain>
    </source>
</reference>
<feature type="compositionally biased region" description="Basic and acidic residues" evidence="1">
    <location>
        <begin position="1"/>
        <end position="13"/>
    </location>
</feature>
<dbReference type="AlphaFoldDB" id="A0A0D0DMZ8"/>
<evidence type="ECO:0000313" key="3">
    <source>
        <dbReference type="Proteomes" id="UP000054538"/>
    </source>
</evidence>